<reference evidence="1" key="2">
    <citation type="submission" date="2024-05" db="EMBL/GenBank/DDBJ databases">
        <authorList>
            <person name="Matrishin C.B."/>
            <person name="Kauffman K.M."/>
        </authorList>
    </citation>
    <scope>NUCLEOTIDE SEQUENCE</scope>
</reference>
<reference evidence="1" key="1">
    <citation type="journal article" date="2023" name="Microbiome">
        <title>Phages are unrecognized players in the ecology of the oral pathogen Porphyromonas gingivalis.</title>
        <authorList>
            <person name="Matrishin C.B."/>
            <person name="Haase E.M."/>
            <person name="Dewhirst F.E."/>
            <person name="Mark Welch J.L."/>
            <person name="Miranda-Sanchez F."/>
            <person name="Chen T."/>
            <person name="MacFarland D.C."/>
            <person name="Kauffman K.M."/>
        </authorList>
    </citation>
    <scope>NUCLEOTIDE SEQUENCE</scope>
</reference>
<evidence type="ECO:0000313" key="1">
    <source>
        <dbReference type="EMBL" id="DBA56094.1"/>
    </source>
</evidence>
<protein>
    <submittedName>
        <fullName evidence="1">Uncharacterized protein</fullName>
    </submittedName>
</protein>
<proteinExistence type="predicted"/>
<organism evidence="1">
    <name type="scientific">Porphyromonas phage phage028a_KCOM2799</name>
    <dbReference type="NCBI Taxonomy" id="3154118"/>
    <lineage>
        <taxon>Viruses</taxon>
        <taxon>Duplodnaviria</taxon>
        <taxon>Heunggongvirae</taxon>
        <taxon>Uroviricota</taxon>
        <taxon>Caudoviricetes</taxon>
        <taxon>Nixviridae</taxon>
        <taxon>Haasevirus</taxon>
        <taxon>Haasevirus pging00U</taxon>
    </lineage>
</organism>
<accession>A0AAT9JEP9</accession>
<name>A0AAT9JEP9_9CAUD</name>
<dbReference type="EMBL" id="BK068109">
    <property type="protein sequence ID" value="DBA56094.1"/>
    <property type="molecule type" value="Genomic_DNA"/>
</dbReference>
<sequence length="31" mass="3661">MSRGRSYLSVLFALDPLQQPRKMTFFVTSRK</sequence>